<gene>
    <name evidence="9" type="primary">MED5</name>
    <name evidence="10" type="ORF">FOB60_000453</name>
</gene>
<evidence type="ECO:0000256" key="4">
    <source>
        <dbReference type="ARBA" id="ARBA00023015"/>
    </source>
</evidence>
<sequence length="809" mass="93718">MHNLLDLLQEAIGKKLPQKSFILLSTLCTPNTDDDIQQIFHSSLTDEQIHLFVDWAVSSQSNCHMFWSNLSKAEEGIQVRFLQEVRREFNHRDYVYHEFTKYVFEYLNNHTSSTDIVNEMIHLLGLMKETDSADFVELFKLIKKTGYNLQQTTRGVLTPEQLNHLAELNLIESESFESTPEVGVSLDVTNKLDTYLEIKRKLWIYQITRDFNKLQLYNDTSKFIRHFKTCVVNQANEHIAQVLMQSFPFDVEGFHLFNVKNFISTKVPQILAELHVGSDQLAVPDQIKQLLVPKPEPDLKRLRDLLNTDPELTSFDESGLVDYIAELSKRGSQEKVTETVLDSMREFIRTKQLEKLNRILLALMSNIEMINIILFHTNMSLLHILIDYVDFETFTTGSDDDFQDVYSYCSVCVLSILLIIEVFQIDLSKIEINSYSVGFVNNFFYRLGDNLTNNTPLEKDEDDLTIIGNYNNLVTEWINALFDDSNDGLSDELMKSLSIKQIYKLMPVIYKQAIVARKLGKINNAILSNGLDYLSQPFLFPVISCLVKWMARDSTDTELYKEVMLELVKPNIGQSTNPMSYAILNICGNDVLKLVDDYRIRKVIHYRGKGVEDVSNVWEKVKYSSNFDQFDLLLHNKRDTIHYLIRESYTFQETKDENSKLFINLLVSMSILDSIETKDDVEYWKQELNKTSQTQTEGGNGNGNGNGEEYFSCTLDYHFSSIFNDDVDKDNDSDELLNSNNDNDNDQVDIEMKAPSSEEMRTAQRQLVLRDSLLSHFRAIKDKTNHTNLFYKTVKILTDKILEELDNWN</sequence>
<evidence type="ECO:0000256" key="7">
    <source>
        <dbReference type="ARBA" id="ARBA00023242"/>
    </source>
</evidence>
<dbReference type="GO" id="GO:0006357">
    <property type="term" value="P:regulation of transcription by RNA polymerase II"/>
    <property type="evidence" value="ECO:0007669"/>
    <property type="project" value="InterPro"/>
</dbReference>
<comment type="subunit">
    <text evidence="9">Component of the Mediator complex.</text>
</comment>
<dbReference type="EMBL" id="JABWAB010000001">
    <property type="protein sequence ID" value="KAF6058871.1"/>
    <property type="molecule type" value="Genomic_DNA"/>
</dbReference>
<dbReference type="PANTHER" id="PTHR35784">
    <property type="entry name" value="MEDIATOR OF RNA POLYMERASE II TRANSCRIPTION SUBUNIT 5"/>
    <property type="match status" value="1"/>
</dbReference>
<evidence type="ECO:0000256" key="8">
    <source>
        <dbReference type="ARBA" id="ARBA00031256"/>
    </source>
</evidence>
<evidence type="ECO:0000313" key="11">
    <source>
        <dbReference type="Proteomes" id="UP000590412"/>
    </source>
</evidence>
<comment type="subcellular location">
    <subcellularLocation>
        <location evidence="1 9">Nucleus</location>
    </subcellularLocation>
</comment>
<proteinExistence type="inferred from homology"/>
<evidence type="ECO:0000256" key="6">
    <source>
        <dbReference type="ARBA" id="ARBA00023163"/>
    </source>
</evidence>
<evidence type="ECO:0000256" key="3">
    <source>
        <dbReference type="ARBA" id="ARBA00020628"/>
    </source>
</evidence>
<dbReference type="AlphaFoldDB" id="A0A8X7NQ56"/>
<keyword evidence="7 9" id="KW-0539">Nucleus</keyword>
<evidence type="ECO:0000256" key="5">
    <source>
        <dbReference type="ARBA" id="ARBA00023159"/>
    </source>
</evidence>
<dbReference type="Pfam" id="PF08689">
    <property type="entry name" value="Med5"/>
    <property type="match status" value="1"/>
</dbReference>
<comment type="caution">
    <text evidence="10">The sequence shown here is derived from an EMBL/GenBank/DDBJ whole genome shotgun (WGS) entry which is preliminary data.</text>
</comment>
<protein>
    <recommendedName>
        <fullName evidence="3 9">Mediator of RNA polymerase II transcription subunit 5</fullName>
    </recommendedName>
    <alternativeName>
        <fullName evidence="8 9">Mediator complex subunit 5</fullName>
    </alternativeName>
</protein>
<dbReference type="PANTHER" id="PTHR35784:SF1">
    <property type="entry name" value="MEDIATOR OF RNA POLYMERASE II TRANSCRIPTION SUBUNIT 5"/>
    <property type="match status" value="1"/>
</dbReference>
<keyword evidence="6 9" id="KW-0804">Transcription</keyword>
<dbReference type="GO" id="GO:0016592">
    <property type="term" value="C:mediator complex"/>
    <property type="evidence" value="ECO:0007669"/>
    <property type="project" value="InterPro"/>
</dbReference>
<dbReference type="GO" id="GO:0003712">
    <property type="term" value="F:transcription coregulator activity"/>
    <property type="evidence" value="ECO:0007669"/>
    <property type="project" value="InterPro"/>
</dbReference>
<name>A0A8X7NQ56_CANPA</name>
<comment type="function">
    <text evidence="9">Component of the Mediator complex, a coactivator involved in the regulated transcription of nearly all RNA polymerase II-dependent genes. Mediator functions as a bridge to convey information from gene-specific regulatory proteins to the basal RNA polymerase II transcription machinery. Mediator is recruited to promoters by direct interactions with regulatory proteins and serves as a scaffold for the assembly of a functional preinitiation complex with RNA polymerase II and the general transcription factors.</text>
</comment>
<organism evidence="10 11">
    <name type="scientific">Candida parapsilosis</name>
    <name type="common">Yeast</name>
    <dbReference type="NCBI Taxonomy" id="5480"/>
    <lineage>
        <taxon>Eukaryota</taxon>
        <taxon>Fungi</taxon>
        <taxon>Dikarya</taxon>
        <taxon>Ascomycota</taxon>
        <taxon>Saccharomycotina</taxon>
        <taxon>Pichiomycetes</taxon>
        <taxon>Debaryomycetaceae</taxon>
        <taxon>Candida/Lodderomyces clade</taxon>
        <taxon>Candida</taxon>
    </lineage>
</organism>
<evidence type="ECO:0000256" key="2">
    <source>
        <dbReference type="ARBA" id="ARBA00008782"/>
    </source>
</evidence>
<accession>A0A8X7NQ56</accession>
<reference evidence="10" key="1">
    <citation type="submission" date="2020-03" db="EMBL/GenBank/DDBJ databases">
        <title>FDA dAtabase for Regulatory Grade micrObial Sequences (FDA-ARGOS): Supporting development and validation of Infectious Disease Dx tests.</title>
        <authorList>
            <person name="Campos J."/>
            <person name="Goldberg B."/>
            <person name="Tallon L."/>
            <person name="Sadzewicz L."/>
            <person name="Vavikolanu K."/>
            <person name="Mehta A."/>
            <person name="Aluvathingal J."/>
            <person name="Nadendla S."/>
            <person name="Nandy P."/>
            <person name="Geyer C."/>
            <person name="Yan Y."/>
            <person name="Sichtig H."/>
        </authorList>
    </citation>
    <scope>NUCLEOTIDE SEQUENCE [LARGE SCALE GENOMIC DNA]</scope>
    <source>
        <strain evidence="10">FDAARGOS_652</strain>
    </source>
</reference>
<dbReference type="Proteomes" id="UP000590412">
    <property type="component" value="Unassembled WGS sequence"/>
</dbReference>
<keyword evidence="4 9" id="KW-0805">Transcription regulation</keyword>
<dbReference type="OrthoDB" id="5322661at2759"/>
<comment type="similarity">
    <text evidence="2 9">Belongs to the Mediator complex subunit 5 family.</text>
</comment>
<keyword evidence="5 9" id="KW-0010">Activator</keyword>
<evidence type="ECO:0000313" key="10">
    <source>
        <dbReference type="EMBL" id="KAF6058871.1"/>
    </source>
</evidence>
<evidence type="ECO:0000256" key="1">
    <source>
        <dbReference type="ARBA" id="ARBA00004123"/>
    </source>
</evidence>
<dbReference type="InterPro" id="IPR014801">
    <property type="entry name" value="Mediator_Med5_fun"/>
</dbReference>
<evidence type="ECO:0000256" key="9">
    <source>
        <dbReference type="RuleBase" id="RU364142"/>
    </source>
</evidence>